<dbReference type="InterPro" id="IPR052026">
    <property type="entry name" value="ExeA_AAA_ATPase_DNA-bind"/>
</dbReference>
<dbReference type="Gene3D" id="3.40.50.300">
    <property type="entry name" value="P-loop containing nucleotide triphosphate hydrolases"/>
    <property type="match status" value="1"/>
</dbReference>
<accession>A0ABV9XMZ0</accession>
<dbReference type="Pfam" id="PF13401">
    <property type="entry name" value="AAA_22"/>
    <property type="match status" value="1"/>
</dbReference>
<gene>
    <name evidence="2" type="ORF">ACFPM3_30530</name>
</gene>
<proteinExistence type="predicted"/>
<evidence type="ECO:0000259" key="1">
    <source>
        <dbReference type="Pfam" id="PF13401"/>
    </source>
</evidence>
<dbReference type="RefSeq" id="WP_345685880.1">
    <property type="nucleotide sequence ID" value="NZ_BAABIT010000001.1"/>
</dbReference>
<dbReference type="SUPFAM" id="SSF52540">
    <property type="entry name" value="P-loop containing nucleoside triphosphate hydrolases"/>
    <property type="match status" value="1"/>
</dbReference>
<dbReference type="EMBL" id="JBHSJD010000025">
    <property type="protein sequence ID" value="MFC5026477.1"/>
    <property type="molecule type" value="Genomic_DNA"/>
</dbReference>
<dbReference type="InterPro" id="IPR027417">
    <property type="entry name" value="P-loop_NTPase"/>
</dbReference>
<name>A0ABV9XMZ0_9ACTN</name>
<dbReference type="Proteomes" id="UP001595829">
    <property type="component" value="Unassembled WGS sequence"/>
</dbReference>
<organism evidence="2 3">
    <name type="scientific">Streptomyces coeruleoprunus</name>
    <dbReference type="NCBI Taxonomy" id="285563"/>
    <lineage>
        <taxon>Bacteria</taxon>
        <taxon>Bacillati</taxon>
        <taxon>Actinomycetota</taxon>
        <taxon>Actinomycetes</taxon>
        <taxon>Kitasatosporales</taxon>
        <taxon>Streptomycetaceae</taxon>
        <taxon>Streptomyces</taxon>
    </lineage>
</organism>
<sequence>MLTTPPPPPSAVWGAAVGAEPFAVMDDAAPSGLHFLDTPGMRTLLTPGMLAVGDALADAYSQGRFVCVLGEAGVGKTFAVHTAARRLGELLLLPLHFRAQPAPADLRAALHRALGLRGEASADPGAADAWIRRALALKPRIVVVEDAHRLSASCFEYLRFLHDDLPQGLCVVLIAQARGERSLRAQRMLASRTAGWLYIWPLTRDQVPQALPALHPVWQSVAPDYLKALDARLADGLLRRWVVLTLHTHRVLAATGASKPDWDMLQAVADRVDGGRRP</sequence>
<comment type="caution">
    <text evidence="2">The sequence shown here is derived from an EMBL/GenBank/DDBJ whole genome shotgun (WGS) entry which is preliminary data.</text>
</comment>
<reference evidence="3" key="1">
    <citation type="journal article" date="2019" name="Int. J. Syst. Evol. Microbiol.">
        <title>The Global Catalogue of Microorganisms (GCM) 10K type strain sequencing project: providing services to taxonomists for standard genome sequencing and annotation.</title>
        <authorList>
            <consortium name="The Broad Institute Genomics Platform"/>
            <consortium name="The Broad Institute Genome Sequencing Center for Infectious Disease"/>
            <person name="Wu L."/>
            <person name="Ma J."/>
        </authorList>
    </citation>
    <scope>NUCLEOTIDE SEQUENCE [LARGE SCALE GENOMIC DNA]</scope>
    <source>
        <strain evidence="3">CGMCC 4.1648</strain>
    </source>
</reference>
<protein>
    <submittedName>
        <fullName evidence="2">AAA family ATPase</fullName>
    </submittedName>
</protein>
<dbReference type="PANTHER" id="PTHR35894">
    <property type="entry name" value="GENERAL SECRETION PATHWAY PROTEIN A-RELATED"/>
    <property type="match status" value="1"/>
</dbReference>
<evidence type="ECO:0000313" key="3">
    <source>
        <dbReference type="Proteomes" id="UP001595829"/>
    </source>
</evidence>
<feature type="domain" description="ORC1/DEAH AAA+ ATPase" evidence="1">
    <location>
        <begin position="62"/>
        <end position="177"/>
    </location>
</feature>
<dbReference type="InterPro" id="IPR049945">
    <property type="entry name" value="AAA_22"/>
</dbReference>
<keyword evidence="3" id="KW-1185">Reference proteome</keyword>
<dbReference type="PANTHER" id="PTHR35894:SF1">
    <property type="entry name" value="PHOSPHORIBULOKINASE _ URIDINE KINASE FAMILY"/>
    <property type="match status" value="1"/>
</dbReference>
<evidence type="ECO:0000313" key="2">
    <source>
        <dbReference type="EMBL" id="MFC5026477.1"/>
    </source>
</evidence>